<name>A0A6G0TJC6_APHGL</name>
<dbReference type="AlphaFoldDB" id="A0A6G0TJC6"/>
<evidence type="ECO:0000313" key="2">
    <source>
        <dbReference type="Proteomes" id="UP000475862"/>
    </source>
</evidence>
<dbReference type="EMBL" id="VYZN01000030">
    <property type="protein sequence ID" value="KAE9533986.1"/>
    <property type="molecule type" value="Genomic_DNA"/>
</dbReference>
<dbReference type="OrthoDB" id="6638802at2759"/>
<organism evidence="1 2">
    <name type="scientific">Aphis glycines</name>
    <name type="common">Soybean aphid</name>
    <dbReference type="NCBI Taxonomy" id="307491"/>
    <lineage>
        <taxon>Eukaryota</taxon>
        <taxon>Metazoa</taxon>
        <taxon>Ecdysozoa</taxon>
        <taxon>Arthropoda</taxon>
        <taxon>Hexapoda</taxon>
        <taxon>Insecta</taxon>
        <taxon>Pterygota</taxon>
        <taxon>Neoptera</taxon>
        <taxon>Paraneoptera</taxon>
        <taxon>Hemiptera</taxon>
        <taxon>Sternorrhyncha</taxon>
        <taxon>Aphidomorpha</taxon>
        <taxon>Aphidoidea</taxon>
        <taxon>Aphididae</taxon>
        <taxon>Aphidini</taxon>
        <taxon>Aphis</taxon>
        <taxon>Aphis</taxon>
    </lineage>
</organism>
<dbReference type="Proteomes" id="UP000475862">
    <property type="component" value="Unassembled WGS sequence"/>
</dbReference>
<protein>
    <submittedName>
        <fullName evidence="1">Uncharacterized protein</fullName>
    </submittedName>
</protein>
<keyword evidence="2" id="KW-1185">Reference proteome</keyword>
<comment type="caution">
    <text evidence="1">The sequence shown here is derived from an EMBL/GenBank/DDBJ whole genome shotgun (WGS) entry which is preliminary data.</text>
</comment>
<reference evidence="1 2" key="1">
    <citation type="submission" date="2019-08" db="EMBL/GenBank/DDBJ databases">
        <title>The genome of the soybean aphid Biotype 1, its phylome, world population structure and adaptation to the North American continent.</title>
        <authorList>
            <person name="Giordano R."/>
            <person name="Donthu R.K."/>
            <person name="Hernandez A.G."/>
            <person name="Wright C.L."/>
            <person name="Zimin A.V."/>
        </authorList>
    </citation>
    <scope>NUCLEOTIDE SEQUENCE [LARGE SCALE GENOMIC DNA]</scope>
    <source>
        <tissue evidence="1">Whole aphids</tissue>
    </source>
</reference>
<sequence>MKHTETERVKLYCLTEMCKKNIIIPCTSHCSAHKHTEKSFFNISTSQRTFMLSIVSNNTRDRNINNLLESLEYYRSNPEITFRLVGDYYPFMVKDHVLNILTDPLRNYTLVELCIQNIGTQKWCSSACYHDERSGGFRSYNPIYQFIRFKDIEAFKDYCYYTRWIVCNRFLTKGIYLESNPFPASIDVVPIPVTYSAFFVLDM</sequence>
<proteinExistence type="predicted"/>
<gene>
    <name evidence="1" type="ORF">AGLY_008722</name>
</gene>
<accession>A0A6G0TJC6</accession>
<evidence type="ECO:0000313" key="1">
    <source>
        <dbReference type="EMBL" id="KAE9533986.1"/>
    </source>
</evidence>